<accession>W5TAH7</accession>
<dbReference type="OrthoDB" id="4558233at2"/>
<dbReference type="AlphaFoldDB" id="W5TAH7"/>
<dbReference type="RefSeq" id="WP_025347498.1">
    <property type="nucleotide sequence ID" value="NZ_CP006850.1"/>
</dbReference>
<dbReference type="HOGENOM" id="CLU_1569100_0_0_11"/>
<dbReference type="KEGG" id="nno:NONO_c11710"/>
<sequence length="170" mass="18184">MTVLAMSIGNSTFAVGPVTVDFGAEQVRRLPVPALTDWYRCRDLLLDVAGDDEITAIGIACADSVYGPMTAAAIQGRGTGFAVVAAMHRLFPVAVVEMATERLCETLAHRTFGVGYRVEPALAGAGVLALLAEERAEGSVPGGDPASRFLRARAERIVSDRNRCRRRPLR</sequence>
<protein>
    <submittedName>
        <fullName evidence="1">Uncharacterized protein</fullName>
    </submittedName>
</protein>
<dbReference type="eggNOG" id="COG1940">
    <property type="taxonomic scope" value="Bacteria"/>
</dbReference>
<dbReference type="Proteomes" id="UP000019150">
    <property type="component" value="Chromosome"/>
</dbReference>
<keyword evidence="2" id="KW-1185">Reference proteome</keyword>
<dbReference type="STRING" id="1415166.NONO_c11710"/>
<evidence type="ECO:0000313" key="1">
    <source>
        <dbReference type="EMBL" id="AHH15978.1"/>
    </source>
</evidence>
<evidence type="ECO:0000313" key="2">
    <source>
        <dbReference type="Proteomes" id="UP000019150"/>
    </source>
</evidence>
<name>W5TAH7_9NOCA</name>
<gene>
    <name evidence="1" type="ORF">NONO_c11710</name>
</gene>
<organism evidence="1 2">
    <name type="scientific">Nocardia nova SH22a</name>
    <dbReference type="NCBI Taxonomy" id="1415166"/>
    <lineage>
        <taxon>Bacteria</taxon>
        <taxon>Bacillati</taxon>
        <taxon>Actinomycetota</taxon>
        <taxon>Actinomycetes</taxon>
        <taxon>Mycobacteriales</taxon>
        <taxon>Nocardiaceae</taxon>
        <taxon>Nocardia</taxon>
    </lineage>
</organism>
<dbReference type="EMBL" id="CP006850">
    <property type="protein sequence ID" value="AHH15978.1"/>
    <property type="molecule type" value="Genomic_DNA"/>
</dbReference>
<dbReference type="PATRIC" id="fig|1415166.3.peg.1189"/>
<proteinExistence type="predicted"/>
<reference evidence="1 2" key="1">
    <citation type="journal article" date="2014" name="Appl. Environ. Microbiol.">
        <title>Insights into the Microbial Degradation of Rubber and Gutta-Percha by Analysis of the Complete Genome of Nocardia nova SH22a.</title>
        <authorList>
            <person name="Luo Q."/>
            <person name="Hiessl S."/>
            <person name="Poehlein A."/>
            <person name="Daniel R."/>
            <person name="Steinbuchel A."/>
        </authorList>
    </citation>
    <scope>NUCLEOTIDE SEQUENCE [LARGE SCALE GENOMIC DNA]</scope>
    <source>
        <strain evidence="1">SH22a</strain>
    </source>
</reference>